<proteinExistence type="predicted"/>
<evidence type="ECO:0000256" key="1">
    <source>
        <dbReference type="SAM" id="Phobius"/>
    </source>
</evidence>
<keyword evidence="1" id="KW-0812">Transmembrane</keyword>
<sequence>MTVATSKKVVVLMEISTEIEERRSLLSVETALGLMISFGSFTATLIFGILALTNKNDKKK</sequence>
<gene>
    <name evidence="2" type="ORF">BTN92_00230</name>
    <name evidence="4" type="ORF">C6N14_10875</name>
    <name evidence="3" type="ORF">CUS89_11210</name>
</gene>
<evidence type="ECO:0000313" key="6">
    <source>
        <dbReference type="Proteomes" id="UP000237934"/>
    </source>
</evidence>
<dbReference type="Pfam" id="PF16935">
    <property type="entry name" value="Hol_Tox"/>
    <property type="match status" value="1"/>
</dbReference>
<keyword evidence="1" id="KW-1133">Transmembrane helix</keyword>
<feature type="transmembrane region" description="Helical" evidence="1">
    <location>
        <begin position="31"/>
        <end position="52"/>
    </location>
</feature>
<reference evidence="2 5" key="1">
    <citation type="submission" date="2016-12" db="EMBL/GenBank/DDBJ databases">
        <authorList>
            <person name="Song W.-J."/>
            <person name="Kurnit D.M."/>
        </authorList>
    </citation>
    <scope>NUCLEOTIDE SEQUENCE [LARGE SCALE GENOMIC DNA]</scope>
    <source>
        <strain evidence="2 5">CGB1038-1_S1</strain>
    </source>
</reference>
<protein>
    <submittedName>
        <fullName evidence="2">Putative holin-like toxin</fullName>
    </submittedName>
</protein>
<evidence type="ECO:0000313" key="7">
    <source>
        <dbReference type="Proteomes" id="UP000244022"/>
    </source>
</evidence>
<evidence type="ECO:0000313" key="2">
    <source>
        <dbReference type="EMBL" id="ONN44598.1"/>
    </source>
</evidence>
<reference evidence="3 6" key="2">
    <citation type="journal article" date="2018" name="Pathog. Dis.">
        <title>Whole-genome sequencing based characterization of antimicrobial resistance in Enterococcus.</title>
        <authorList>
            <person name="Tyson G."/>
        </authorList>
    </citation>
    <scope>NUCLEOTIDE SEQUENCE [LARGE SCALE GENOMIC DNA]</scope>
    <source>
        <strain evidence="3 6">CVM N55263</strain>
    </source>
</reference>
<dbReference type="EMBL" id="PUAP01000033">
    <property type="protein sequence ID" value="PQF22282.1"/>
    <property type="molecule type" value="Genomic_DNA"/>
</dbReference>
<comment type="caution">
    <text evidence="2">The sequence shown here is derived from an EMBL/GenBank/DDBJ whole genome shotgun (WGS) entry which is preliminary data.</text>
</comment>
<dbReference type="Proteomes" id="UP000244022">
    <property type="component" value="Unassembled WGS sequence"/>
</dbReference>
<evidence type="ECO:0000313" key="5">
    <source>
        <dbReference type="Proteomes" id="UP000189299"/>
    </source>
</evidence>
<keyword evidence="1" id="KW-0472">Membrane</keyword>
<reference evidence="4 7" key="3">
    <citation type="submission" date="2018-03" db="EMBL/GenBank/DDBJ databases">
        <title>Draft genome sequences of four Enterococcus mundtii strains isolated from beef slaughterhouses in Kenya.</title>
        <authorList>
            <person name="Wambui J."/>
            <person name="Stevens M."/>
            <person name="Njage P."/>
            <person name="Stephan R."/>
            <person name="Tasara T."/>
        </authorList>
    </citation>
    <scope>NUCLEOTIDE SEQUENCE [LARGE SCALE GENOMIC DNA]</scope>
    <source>
        <strain evidence="4 7">H18-EM</strain>
    </source>
</reference>
<organism evidence="2 5">
    <name type="scientific">Enterococcus mundtii</name>
    <dbReference type="NCBI Taxonomy" id="53346"/>
    <lineage>
        <taxon>Bacteria</taxon>
        <taxon>Bacillati</taxon>
        <taxon>Bacillota</taxon>
        <taxon>Bacilli</taxon>
        <taxon>Lactobacillales</taxon>
        <taxon>Enterococcaceae</taxon>
        <taxon>Enterococcus</taxon>
    </lineage>
</organism>
<dbReference type="InterPro" id="IPR031616">
    <property type="entry name" value="BsrE-like"/>
</dbReference>
<dbReference type="Proteomes" id="UP000189299">
    <property type="component" value="Unassembled WGS sequence"/>
</dbReference>
<dbReference type="EMBL" id="MSTR01000001">
    <property type="protein sequence ID" value="ONN44598.1"/>
    <property type="molecule type" value="Genomic_DNA"/>
</dbReference>
<evidence type="ECO:0000313" key="4">
    <source>
        <dbReference type="EMBL" id="PTO34702.1"/>
    </source>
</evidence>
<dbReference type="OrthoDB" id="2192390at2"/>
<evidence type="ECO:0000313" key="3">
    <source>
        <dbReference type="EMBL" id="PQF22282.1"/>
    </source>
</evidence>
<name>A0A1V2UMD7_ENTMU</name>
<dbReference type="AlphaFoldDB" id="A0A1V2UMD7"/>
<dbReference type="EMBL" id="PYGR01000049">
    <property type="protein sequence ID" value="PTO34702.1"/>
    <property type="molecule type" value="Genomic_DNA"/>
</dbReference>
<dbReference type="Proteomes" id="UP000237934">
    <property type="component" value="Unassembled WGS sequence"/>
</dbReference>
<accession>A0A1V2UMD7</accession>